<gene>
    <name evidence="1" type="ORF">FGL98_21060</name>
</gene>
<comment type="caution">
    <text evidence="1">The sequence shown here is derived from an EMBL/GenBank/DDBJ whole genome shotgun (WGS) entry which is preliminary data.</text>
</comment>
<dbReference type="OrthoDB" id="3532716at2"/>
<dbReference type="InterPro" id="IPR027417">
    <property type="entry name" value="P-loop_NTPase"/>
</dbReference>
<dbReference type="EMBL" id="VCQV01000040">
    <property type="protein sequence ID" value="TWP33539.1"/>
    <property type="molecule type" value="Genomic_DNA"/>
</dbReference>
<reference evidence="1 2" key="2">
    <citation type="submission" date="2019-08" db="EMBL/GenBank/DDBJ databases">
        <title>Jejuicoccus antrihumi gen. nov., sp. nov., a new member of the family Dermacoccaceae isolated from a cave.</title>
        <authorList>
            <person name="Schumann P."/>
            <person name="Kim I.S."/>
        </authorList>
    </citation>
    <scope>NUCLEOTIDE SEQUENCE [LARGE SCALE GENOMIC DNA]</scope>
    <source>
        <strain evidence="1 2">C5-26</strain>
    </source>
</reference>
<evidence type="ECO:0000313" key="1">
    <source>
        <dbReference type="EMBL" id="TWP33539.1"/>
    </source>
</evidence>
<sequence length="130" mass="13349">MTAFEGSNLIPSTPGKDTVVGLRAWASGILPTEAGVELLISAVDGRLLHGPWIRIATDDTCTCFDATLADAAGELSGGERRILRIAASLADPTCMVALADVLVGLDDRHARLVLNAVAHAAGWSGAVATS</sequence>
<protein>
    <submittedName>
        <fullName evidence="1">Uncharacterized protein</fullName>
    </submittedName>
</protein>
<organism evidence="1 2">
    <name type="scientific">Leekyejoonella antrihumi</name>
    <dbReference type="NCBI Taxonomy" id="1660198"/>
    <lineage>
        <taxon>Bacteria</taxon>
        <taxon>Bacillati</taxon>
        <taxon>Actinomycetota</taxon>
        <taxon>Actinomycetes</taxon>
        <taxon>Micrococcales</taxon>
        <taxon>Dermacoccaceae</taxon>
        <taxon>Leekyejoonella</taxon>
    </lineage>
</organism>
<evidence type="ECO:0000313" key="2">
    <source>
        <dbReference type="Proteomes" id="UP000320244"/>
    </source>
</evidence>
<keyword evidence="2" id="KW-1185">Reference proteome</keyword>
<name>A0A563DTN2_9MICO</name>
<proteinExistence type="predicted"/>
<dbReference type="Proteomes" id="UP000320244">
    <property type="component" value="Unassembled WGS sequence"/>
</dbReference>
<dbReference type="RefSeq" id="WP_146320201.1">
    <property type="nucleotide sequence ID" value="NZ_VCQV01000040.1"/>
</dbReference>
<reference evidence="1 2" key="1">
    <citation type="submission" date="2019-05" db="EMBL/GenBank/DDBJ databases">
        <authorList>
            <person name="Lee S.D."/>
        </authorList>
    </citation>
    <scope>NUCLEOTIDE SEQUENCE [LARGE SCALE GENOMIC DNA]</scope>
    <source>
        <strain evidence="1 2">C5-26</strain>
    </source>
</reference>
<dbReference type="SUPFAM" id="SSF52540">
    <property type="entry name" value="P-loop containing nucleoside triphosphate hydrolases"/>
    <property type="match status" value="1"/>
</dbReference>
<dbReference type="AlphaFoldDB" id="A0A563DTN2"/>
<accession>A0A563DTN2</accession>